<dbReference type="PANTHER" id="PTHR45138">
    <property type="entry name" value="REGULATORY COMPONENTS OF SENSORY TRANSDUCTION SYSTEM"/>
    <property type="match status" value="1"/>
</dbReference>
<dbReference type="InterPro" id="IPR043128">
    <property type="entry name" value="Rev_trsase/Diguanyl_cyclase"/>
</dbReference>
<evidence type="ECO:0000313" key="4">
    <source>
        <dbReference type="EMBL" id="MBO3277849.1"/>
    </source>
</evidence>
<evidence type="ECO:0000256" key="2">
    <source>
        <dbReference type="ARBA" id="ARBA00034247"/>
    </source>
</evidence>
<dbReference type="InterPro" id="IPR000160">
    <property type="entry name" value="GGDEF_dom"/>
</dbReference>
<dbReference type="Proteomes" id="UP000669060">
    <property type="component" value="Unassembled WGS sequence"/>
</dbReference>
<organism evidence="4 5">
    <name type="scientific">Pseudomonas schmalbachii</name>
    <dbReference type="NCBI Taxonomy" id="2816993"/>
    <lineage>
        <taxon>Bacteria</taxon>
        <taxon>Pseudomonadati</taxon>
        <taxon>Pseudomonadota</taxon>
        <taxon>Gammaproteobacteria</taxon>
        <taxon>Pseudomonadales</taxon>
        <taxon>Pseudomonadaceae</taxon>
        <taxon>Pseudomonas</taxon>
    </lineage>
</organism>
<evidence type="ECO:0000256" key="1">
    <source>
        <dbReference type="ARBA" id="ARBA00012528"/>
    </source>
</evidence>
<dbReference type="RefSeq" id="WP_208316243.1">
    <property type="nucleotide sequence ID" value="NZ_JAELYA010000010.1"/>
</dbReference>
<dbReference type="CDD" id="cd01949">
    <property type="entry name" value="GGDEF"/>
    <property type="match status" value="1"/>
</dbReference>
<dbReference type="InterPro" id="IPR029787">
    <property type="entry name" value="Nucleotide_cyclase"/>
</dbReference>
<dbReference type="EC" id="2.7.7.65" evidence="1"/>
<accession>A0ABS3TVZ5</accession>
<dbReference type="SUPFAM" id="SSF55073">
    <property type="entry name" value="Nucleotide cyclase"/>
    <property type="match status" value="1"/>
</dbReference>
<sequence>MRRPKPALLSYLGLGGLLLILLAASYWLGQRLEEREGQRAEERLAYQASSLARQLESDAACRYGGEEFAIILAGTGLDGASHIAERVHEQIAELRISHPECNLGYLTLSIGLAIATPGDDDDPELLIAQADRALYAAKNRGGNTTCVWPLSH</sequence>
<dbReference type="PROSITE" id="PS50887">
    <property type="entry name" value="GGDEF"/>
    <property type="match status" value="1"/>
</dbReference>
<evidence type="ECO:0000259" key="3">
    <source>
        <dbReference type="PROSITE" id="PS50887"/>
    </source>
</evidence>
<protein>
    <recommendedName>
        <fullName evidence="1">diguanylate cyclase</fullName>
        <ecNumber evidence="1">2.7.7.65</ecNumber>
    </recommendedName>
</protein>
<dbReference type="Gene3D" id="3.30.70.270">
    <property type="match status" value="1"/>
</dbReference>
<dbReference type="NCBIfam" id="TIGR00254">
    <property type="entry name" value="GGDEF"/>
    <property type="match status" value="1"/>
</dbReference>
<feature type="domain" description="GGDEF" evidence="3">
    <location>
        <begin position="13"/>
        <end position="150"/>
    </location>
</feature>
<dbReference type="Pfam" id="PF00990">
    <property type="entry name" value="GGDEF"/>
    <property type="match status" value="1"/>
</dbReference>
<dbReference type="PANTHER" id="PTHR45138:SF9">
    <property type="entry name" value="DIGUANYLATE CYCLASE DGCM-RELATED"/>
    <property type="match status" value="1"/>
</dbReference>
<dbReference type="SMART" id="SM00267">
    <property type="entry name" value="GGDEF"/>
    <property type="match status" value="1"/>
</dbReference>
<reference evidence="4 5" key="1">
    <citation type="submission" date="2020-12" db="EMBL/GenBank/DDBJ databases">
        <title>Pseudomonas schmalbachii sp. nov. isolated from millipede gut.</title>
        <authorList>
            <person name="Shelomi M."/>
        </authorList>
    </citation>
    <scope>NUCLEOTIDE SEQUENCE [LARGE SCALE GENOMIC DNA]</scope>
    <source>
        <strain evidence="4 5">Milli4</strain>
    </source>
</reference>
<name>A0ABS3TVZ5_9PSED</name>
<comment type="catalytic activity">
    <reaction evidence="2">
        <text>2 GTP = 3',3'-c-di-GMP + 2 diphosphate</text>
        <dbReference type="Rhea" id="RHEA:24898"/>
        <dbReference type="ChEBI" id="CHEBI:33019"/>
        <dbReference type="ChEBI" id="CHEBI:37565"/>
        <dbReference type="ChEBI" id="CHEBI:58805"/>
        <dbReference type="EC" id="2.7.7.65"/>
    </reaction>
</comment>
<proteinExistence type="predicted"/>
<dbReference type="EMBL" id="JAELYA010000010">
    <property type="protein sequence ID" value="MBO3277849.1"/>
    <property type="molecule type" value="Genomic_DNA"/>
</dbReference>
<evidence type="ECO:0000313" key="5">
    <source>
        <dbReference type="Proteomes" id="UP000669060"/>
    </source>
</evidence>
<comment type="caution">
    <text evidence="4">The sequence shown here is derived from an EMBL/GenBank/DDBJ whole genome shotgun (WGS) entry which is preliminary data.</text>
</comment>
<keyword evidence="5" id="KW-1185">Reference proteome</keyword>
<dbReference type="InterPro" id="IPR050469">
    <property type="entry name" value="Diguanylate_Cyclase"/>
</dbReference>
<gene>
    <name evidence="4" type="ORF">JFY56_21755</name>
</gene>